<protein>
    <submittedName>
        <fullName evidence="3">Uncharacterized protein</fullName>
    </submittedName>
</protein>
<feature type="transmembrane region" description="Helical" evidence="2">
    <location>
        <begin position="38"/>
        <end position="57"/>
    </location>
</feature>
<organism evidence="3 4">
    <name type="scientific">Nannocystis pusilla</name>
    <dbReference type="NCBI Taxonomy" id="889268"/>
    <lineage>
        <taxon>Bacteria</taxon>
        <taxon>Pseudomonadati</taxon>
        <taxon>Myxococcota</taxon>
        <taxon>Polyangia</taxon>
        <taxon>Nannocystales</taxon>
        <taxon>Nannocystaceae</taxon>
        <taxon>Nannocystis</taxon>
    </lineage>
</organism>
<feature type="compositionally biased region" description="Low complexity" evidence="1">
    <location>
        <begin position="541"/>
        <end position="552"/>
    </location>
</feature>
<comment type="caution">
    <text evidence="3">The sequence shown here is derived from an EMBL/GenBank/DDBJ whole genome shotgun (WGS) entry which is preliminary data.</text>
</comment>
<keyword evidence="2" id="KW-0812">Transmembrane</keyword>
<feature type="region of interest" description="Disordered" evidence="1">
    <location>
        <begin position="301"/>
        <end position="592"/>
    </location>
</feature>
<feature type="compositionally biased region" description="Basic and acidic residues" evidence="1">
    <location>
        <begin position="576"/>
        <end position="586"/>
    </location>
</feature>
<sequence>MSQVPGGMSDRPGPAAPQVERLVRAACRRERVADAAALLTRVALPLGCVLAAAGVLATRRLDAPAWLGWLGLVPVVLVLVYAVVRPARPRRAARRIDAHYGLHDLIGNAFEIAGRPLPAGDAQAADLLALHVADAEAAAPAIDPRPVVPLRPPGLRAHDFAAAALLVLAMLVPRPPPPVADDPEPPDMPEESAKAAARKAPTDRALTEPLREDLRALKEGEDRAAALAERMLQILDAYGRGELDREAAYAQLEELEKSLAEAEADLEARMEEDPAVLAEGVRQLAEALKQEEITQDAAEALARGDGDEAERSLADAEAAAEASDEAERSLQRAMQQAEKSLGKAAGENTDTASQLAEAERRLKRQQEQPAADPQEQERRLKKQQEKVDELRRQHEREKAAQRKLDELRRQANDAQKGQKGSQQKKRALEQLRRGAGDAARKASQSRRLGQARDDLEEAKSFMRRAGQGGEQDDKRKQQMQKFAKAAKGKKPGQKDGPTLLVEGDLGDGEPSMQMEGDSGGDPQDSGDGGDPQDSGDGDGQDSGQGQDSSGDGQAQGDGMGQGSADALGDPTGLKVKPKDVRVDPKQGKGTTKAEIIKTASQEGFASAPYRTMYTDYKAFAQSTLDSEALPAEQRRRVKRYFQMIQPRK</sequence>
<evidence type="ECO:0000256" key="2">
    <source>
        <dbReference type="SAM" id="Phobius"/>
    </source>
</evidence>
<feature type="compositionally biased region" description="Basic and acidic residues" evidence="1">
    <location>
        <begin position="302"/>
        <end position="314"/>
    </location>
</feature>
<evidence type="ECO:0000313" key="3">
    <source>
        <dbReference type="EMBL" id="MBZ5711413.1"/>
    </source>
</evidence>
<dbReference type="Proteomes" id="UP001139031">
    <property type="component" value="Unassembled WGS sequence"/>
</dbReference>
<proteinExistence type="predicted"/>
<gene>
    <name evidence="3" type="ORF">K7C98_19415</name>
</gene>
<feature type="compositionally biased region" description="Basic and acidic residues" evidence="1">
    <location>
        <begin position="375"/>
        <end position="411"/>
    </location>
</feature>
<feature type="compositionally biased region" description="Basic and acidic residues" evidence="1">
    <location>
        <begin position="450"/>
        <end position="460"/>
    </location>
</feature>
<feature type="region of interest" description="Disordered" evidence="1">
    <location>
        <begin position="176"/>
        <end position="203"/>
    </location>
</feature>
<accession>A0ABS7TT47</accession>
<feature type="transmembrane region" description="Helical" evidence="2">
    <location>
        <begin position="63"/>
        <end position="84"/>
    </location>
</feature>
<keyword evidence="2" id="KW-0472">Membrane</keyword>
<dbReference type="EMBL" id="JAIRAU010000027">
    <property type="protein sequence ID" value="MBZ5711413.1"/>
    <property type="molecule type" value="Genomic_DNA"/>
</dbReference>
<keyword evidence="2" id="KW-1133">Transmembrane helix</keyword>
<feature type="compositionally biased region" description="Acidic residues" evidence="1">
    <location>
        <begin position="181"/>
        <end position="190"/>
    </location>
</feature>
<name>A0ABS7TT47_9BACT</name>
<feature type="compositionally biased region" description="Basic and acidic residues" evidence="1">
    <location>
        <begin position="426"/>
        <end position="440"/>
    </location>
</feature>
<evidence type="ECO:0000256" key="1">
    <source>
        <dbReference type="SAM" id="MobiDB-lite"/>
    </source>
</evidence>
<feature type="compositionally biased region" description="Basic and acidic residues" evidence="1">
    <location>
        <begin position="357"/>
        <end position="366"/>
    </location>
</feature>
<reference evidence="3" key="1">
    <citation type="submission" date="2021-08" db="EMBL/GenBank/DDBJ databases">
        <authorList>
            <person name="Stevens D.C."/>
        </authorList>
    </citation>
    <scope>NUCLEOTIDE SEQUENCE</scope>
    <source>
        <strain evidence="3">DSM 53165</strain>
    </source>
</reference>
<evidence type="ECO:0000313" key="4">
    <source>
        <dbReference type="Proteomes" id="UP001139031"/>
    </source>
</evidence>
<keyword evidence="4" id="KW-1185">Reference proteome</keyword>